<sequence length="66" mass="7421">MRDKPELHAGMTIEDVMRIRPETIPVLLRNRMHCVGCLLAPFHDISDAAREHGLDEAELIGQLSNS</sequence>
<feature type="domain" description="DUF1858" evidence="1">
    <location>
        <begin position="11"/>
        <end position="60"/>
    </location>
</feature>
<dbReference type="EMBL" id="QGTR01000003">
    <property type="protein sequence ID" value="PWW00583.1"/>
    <property type="molecule type" value="Genomic_DNA"/>
</dbReference>
<dbReference type="InterPro" id="IPR038062">
    <property type="entry name" value="ScdA-like_N_sf"/>
</dbReference>
<dbReference type="InterPro" id="IPR015077">
    <property type="entry name" value="DUF1858"/>
</dbReference>
<gene>
    <name evidence="2" type="ORF">DFR52_103790</name>
</gene>
<dbReference type="PANTHER" id="PTHR39341">
    <property type="entry name" value="BSL7085 PROTEIN"/>
    <property type="match status" value="1"/>
</dbReference>
<dbReference type="SUPFAM" id="SSF140683">
    <property type="entry name" value="SP0561-like"/>
    <property type="match status" value="1"/>
</dbReference>
<dbReference type="Proteomes" id="UP000246352">
    <property type="component" value="Unassembled WGS sequence"/>
</dbReference>
<dbReference type="PANTHER" id="PTHR39341:SF1">
    <property type="entry name" value="DUF1858 DOMAIN-CONTAINING PROTEIN"/>
    <property type="match status" value="1"/>
</dbReference>
<reference evidence="2 3" key="1">
    <citation type="submission" date="2018-05" db="EMBL/GenBank/DDBJ databases">
        <title>Genomic Encyclopedia of Type Strains, Phase IV (KMG-IV): sequencing the most valuable type-strain genomes for metagenomic binning, comparative biology and taxonomic classification.</title>
        <authorList>
            <person name="Goeker M."/>
        </authorList>
    </citation>
    <scope>NUCLEOTIDE SEQUENCE [LARGE SCALE GENOMIC DNA]</scope>
    <source>
        <strain evidence="2 3">DSM 16791</strain>
    </source>
</reference>
<evidence type="ECO:0000313" key="2">
    <source>
        <dbReference type="EMBL" id="PWW00583.1"/>
    </source>
</evidence>
<dbReference type="Gene3D" id="1.10.3910.10">
    <property type="entry name" value="SP0561-like"/>
    <property type="match status" value="1"/>
</dbReference>
<accession>A0A317PJS1</accession>
<keyword evidence="3" id="KW-1185">Reference proteome</keyword>
<proteinExistence type="predicted"/>
<dbReference type="Pfam" id="PF08984">
    <property type="entry name" value="DUF1858"/>
    <property type="match status" value="1"/>
</dbReference>
<evidence type="ECO:0000313" key="3">
    <source>
        <dbReference type="Proteomes" id="UP000246352"/>
    </source>
</evidence>
<dbReference type="RefSeq" id="WP_245415350.1">
    <property type="nucleotide sequence ID" value="NZ_QGTR01000003.1"/>
</dbReference>
<dbReference type="InterPro" id="IPR023883">
    <property type="entry name" value="CHP03980_redox-disulphide"/>
</dbReference>
<dbReference type="NCBIfam" id="TIGR03980">
    <property type="entry name" value="prismane_assoc"/>
    <property type="match status" value="1"/>
</dbReference>
<dbReference type="AlphaFoldDB" id="A0A317PJS1"/>
<comment type="caution">
    <text evidence="2">The sequence shown here is derived from an EMBL/GenBank/DDBJ whole genome shotgun (WGS) entry which is preliminary data.</text>
</comment>
<evidence type="ECO:0000259" key="1">
    <source>
        <dbReference type="Pfam" id="PF08984"/>
    </source>
</evidence>
<organism evidence="2 3">
    <name type="scientific">Hoeflea marina</name>
    <dbReference type="NCBI Taxonomy" id="274592"/>
    <lineage>
        <taxon>Bacteria</taxon>
        <taxon>Pseudomonadati</taxon>
        <taxon>Pseudomonadota</taxon>
        <taxon>Alphaproteobacteria</taxon>
        <taxon>Hyphomicrobiales</taxon>
        <taxon>Rhizobiaceae</taxon>
        <taxon>Hoeflea</taxon>
    </lineage>
</organism>
<name>A0A317PJS1_9HYPH</name>
<protein>
    <submittedName>
        <fullName evidence="2">Hybrid cluster-associated redox disulfide protein</fullName>
    </submittedName>
</protein>